<dbReference type="OrthoDB" id="9816277at2"/>
<keyword evidence="3" id="KW-1185">Reference proteome</keyword>
<dbReference type="Gene3D" id="1.10.10.2910">
    <property type="match status" value="1"/>
</dbReference>
<dbReference type="Pfam" id="PF06114">
    <property type="entry name" value="Peptidase_M78"/>
    <property type="match status" value="1"/>
</dbReference>
<organism evidence="2 3">
    <name type="scientific">Acetoanaerobium noterae</name>
    <dbReference type="NCBI Taxonomy" id="745369"/>
    <lineage>
        <taxon>Bacteria</taxon>
        <taxon>Bacillati</taxon>
        <taxon>Bacillota</taxon>
        <taxon>Clostridia</taxon>
        <taxon>Peptostreptococcales</taxon>
        <taxon>Filifactoraceae</taxon>
        <taxon>Acetoanaerobium</taxon>
    </lineage>
</organism>
<proteinExistence type="predicted"/>
<accession>A0A1T5CF56</accession>
<evidence type="ECO:0000259" key="1">
    <source>
        <dbReference type="Pfam" id="PF06114"/>
    </source>
</evidence>
<gene>
    <name evidence="2" type="ORF">SAMN02745120_2148</name>
</gene>
<dbReference type="Proteomes" id="UP000243406">
    <property type="component" value="Unassembled WGS sequence"/>
</dbReference>
<protein>
    <recommendedName>
        <fullName evidence="1">IrrE N-terminal-like domain-containing protein</fullName>
    </recommendedName>
</protein>
<feature type="domain" description="IrrE N-terminal-like" evidence="1">
    <location>
        <begin position="26"/>
        <end position="136"/>
    </location>
</feature>
<evidence type="ECO:0000313" key="3">
    <source>
        <dbReference type="Proteomes" id="UP000243406"/>
    </source>
</evidence>
<evidence type="ECO:0000313" key="2">
    <source>
        <dbReference type="EMBL" id="SKB58118.1"/>
    </source>
</evidence>
<dbReference type="InterPro" id="IPR010359">
    <property type="entry name" value="IrrE_HExxH"/>
</dbReference>
<sequence>MISRILEEVDKLTRKYKTRDPFEIAKGLNIDIIYHDLGNLKGYYYYQSRMKYIVINKNISEDLKPVICAHELGHDRLHLHFAKNFAIREFGLFDMSSKPEREANLFAAELLIDETRFLELILAGHTYSYIASELCIPIHLVKNKIDILKIKNY</sequence>
<reference evidence="3" key="1">
    <citation type="submission" date="2017-02" db="EMBL/GenBank/DDBJ databases">
        <authorList>
            <person name="Varghese N."/>
            <person name="Submissions S."/>
        </authorList>
    </citation>
    <scope>NUCLEOTIDE SEQUENCE [LARGE SCALE GENOMIC DNA]</scope>
    <source>
        <strain evidence="3">ATCC 35199</strain>
    </source>
</reference>
<dbReference type="AlphaFoldDB" id="A0A1T5CF56"/>
<dbReference type="RefSeq" id="WP_079589964.1">
    <property type="nucleotide sequence ID" value="NZ_FUYN01000005.1"/>
</dbReference>
<name>A0A1T5CF56_9FIRM</name>
<dbReference type="EMBL" id="FUYN01000005">
    <property type="protein sequence ID" value="SKB58118.1"/>
    <property type="molecule type" value="Genomic_DNA"/>
</dbReference>